<dbReference type="Pfam" id="PF01610">
    <property type="entry name" value="DDE_Tnp_ISL3"/>
    <property type="match status" value="1"/>
</dbReference>
<protein>
    <submittedName>
        <fullName evidence="3">Mobile element protein</fullName>
    </submittedName>
</protein>
<accession>A0A6J4TNK9</accession>
<feature type="domain" description="Transposase IS204/IS1001/IS1096/IS1165 DDE" evidence="1">
    <location>
        <begin position="151"/>
        <end position="212"/>
    </location>
</feature>
<sequence length="214" mass="24275">MNRLMTKLLNLPGVIVEDNQQTEDTLILFVKLAKKTAVCPSCGQTSRHLHQNQRHLVKDLPLGNRQVVLSVNRRRFKCKKCQKPFSETLDFVANKKSFTHRYAQAVTQQVVHSDIKNVANNNGLTSEEVESMVMFFTEAMLPIDVSNLRRLGIDEISLVKGQGKFIVVLVDLESHKLIGLVSQRKQSEIEKVMLTWGEKVLSQIEEVSMDMTGN</sequence>
<dbReference type="AlphaFoldDB" id="A0A6J4TNK9"/>
<dbReference type="PANTHER" id="PTHR33498">
    <property type="entry name" value="TRANSPOSASE FOR INSERTION SEQUENCE ELEMENT IS1557"/>
    <property type="match status" value="1"/>
</dbReference>
<dbReference type="EMBL" id="CADCVN010001294">
    <property type="protein sequence ID" value="CAA9527272.1"/>
    <property type="molecule type" value="Genomic_DNA"/>
</dbReference>
<name>A0A6J4TNK9_9BACT</name>
<dbReference type="InterPro" id="IPR047951">
    <property type="entry name" value="Transpos_ISL3"/>
</dbReference>
<proteinExistence type="predicted"/>
<evidence type="ECO:0000259" key="1">
    <source>
        <dbReference type="Pfam" id="PF01610"/>
    </source>
</evidence>
<dbReference type="PANTHER" id="PTHR33498:SF1">
    <property type="entry name" value="TRANSPOSASE FOR INSERTION SEQUENCE ELEMENT IS1557"/>
    <property type="match status" value="1"/>
</dbReference>
<dbReference type="InterPro" id="IPR002560">
    <property type="entry name" value="Transposase_DDE"/>
</dbReference>
<feature type="domain" description="Transposase IS204/IS1001/IS1096/IS1165 zinc-finger" evidence="2">
    <location>
        <begin position="36"/>
        <end position="81"/>
    </location>
</feature>
<dbReference type="InterPro" id="IPR029261">
    <property type="entry name" value="Transposase_Znf"/>
</dbReference>
<evidence type="ECO:0000313" key="3">
    <source>
        <dbReference type="EMBL" id="CAA9527272.1"/>
    </source>
</evidence>
<organism evidence="3">
    <name type="scientific">uncultured Segetibacter sp</name>
    <dbReference type="NCBI Taxonomy" id="481133"/>
    <lineage>
        <taxon>Bacteria</taxon>
        <taxon>Pseudomonadati</taxon>
        <taxon>Bacteroidota</taxon>
        <taxon>Chitinophagia</taxon>
        <taxon>Chitinophagales</taxon>
        <taxon>Chitinophagaceae</taxon>
        <taxon>Segetibacter</taxon>
        <taxon>environmental samples</taxon>
    </lineage>
</organism>
<evidence type="ECO:0000259" key="2">
    <source>
        <dbReference type="Pfam" id="PF14690"/>
    </source>
</evidence>
<dbReference type="Pfam" id="PF14690">
    <property type="entry name" value="Zn_ribbon_ISL3"/>
    <property type="match status" value="1"/>
</dbReference>
<gene>
    <name evidence="3" type="ORF">AVDCRST_MAG96-3311</name>
</gene>
<reference evidence="3" key="1">
    <citation type="submission" date="2020-02" db="EMBL/GenBank/DDBJ databases">
        <authorList>
            <person name="Meier V. D."/>
        </authorList>
    </citation>
    <scope>NUCLEOTIDE SEQUENCE</scope>
    <source>
        <strain evidence="3">AVDCRST_MAG96</strain>
    </source>
</reference>